<gene>
    <name evidence="2" type="ORF">B0J11DRAFT_257748</name>
</gene>
<keyword evidence="3" id="KW-1185">Reference proteome</keyword>
<sequence length="172" mass="19311">MASARLCNWLWLVAYICIPSLNMHILAVVPEFNWSIPPAPRTRFALLPTKVENHRLLLLLQALVIPGRTGLPMVTVSGFCFSAPIHGPTKPLSQHRSLALEVLSSHVRSCMNGSCLIWAFLAALLFIAHSSRDAVGSDPGVWVRLINWVGVSQRRMLRRCLRHRFMEVLLVL</sequence>
<name>A0A9P9IRL6_9PLEO</name>
<dbReference type="AlphaFoldDB" id="A0A9P9IRL6"/>
<protein>
    <submittedName>
        <fullName evidence="2">Uncharacterized protein</fullName>
    </submittedName>
</protein>
<organism evidence="2 3">
    <name type="scientific">Dendryphion nanum</name>
    <dbReference type="NCBI Taxonomy" id="256645"/>
    <lineage>
        <taxon>Eukaryota</taxon>
        <taxon>Fungi</taxon>
        <taxon>Dikarya</taxon>
        <taxon>Ascomycota</taxon>
        <taxon>Pezizomycotina</taxon>
        <taxon>Dothideomycetes</taxon>
        <taxon>Pleosporomycetidae</taxon>
        <taxon>Pleosporales</taxon>
        <taxon>Torulaceae</taxon>
        <taxon>Dendryphion</taxon>
    </lineage>
</organism>
<dbReference type="Proteomes" id="UP000700596">
    <property type="component" value="Unassembled WGS sequence"/>
</dbReference>
<evidence type="ECO:0000256" key="1">
    <source>
        <dbReference type="SAM" id="Phobius"/>
    </source>
</evidence>
<evidence type="ECO:0000313" key="2">
    <source>
        <dbReference type="EMBL" id="KAH7130637.1"/>
    </source>
</evidence>
<dbReference type="EMBL" id="JAGMWT010000004">
    <property type="protein sequence ID" value="KAH7130637.1"/>
    <property type="molecule type" value="Genomic_DNA"/>
</dbReference>
<keyword evidence="1" id="KW-1133">Transmembrane helix</keyword>
<evidence type="ECO:0000313" key="3">
    <source>
        <dbReference type="Proteomes" id="UP000700596"/>
    </source>
</evidence>
<comment type="caution">
    <text evidence="2">The sequence shown here is derived from an EMBL/GenBank/DDBJ whole genome shotgun (WGS) entry which is preliminary data.</text>
</comment>
<proteinExistence type="predicted"/>
<accession>A0A9P9IRL6</accession>
<feature type="transmembrane region" description="Helical" evidence="1">
    <location>
        <begin position="12"/>
        <end position="36"/>
    </location>
</feature>
<reference evidence="2" key="1">
    <citation type="journal article" date="2021" name="Nat. Commun.">
        <title>Genetic determinants of endophytism in the Arabidopsis root mycobiome.</title>
        <authorList>
            <person name="Mesny F."/>
            <person name="Miyauchi S."/>
            <person name="Thiergart T."/>
            <person name="Pickel B."/>
            <person name="Atanasova L."/>
            <person name="Karlsson M."/>
            <person name="Huettel B."/>
            <person name="Barry K.W."/>
            <person name="Haridas S."/>
            <person name="Chen C."/>
            <person name="Bauer D."/>
            <person name="Andreopoulos W."/>
            <person name="Pangilinan J."/>
            <person name="LaButti K."/>
            <person name="Riley R."/>
            <person name="Lipzen A."/>
            <person name="Clum A."/>
            <person name="Drula E."/>
            <person name="Henrissat B."/>
            <person name="Kohler A."/>
            <person name="Grigoriev I.V."/>
            <person name="Martin F.M."/>
            <person name="Hacquard S."/>
        </authorList>
    </citation>
    <scope>NUCLEOTIDE SEQUENCE</scope>
    <source>
        <strain evidence="2">MPI-CAGE-CH-0243</strain>
    </source>
</reference>
<keyword evidence="1" id="KW-0472">Membrane</keyword>
<keyword evidence="1" id="KW-0812">Transmembrane</keyword>